<evidence type="ECO:0000313" key="1">
    <source>
        <dbReference type="EMBL" id="MBC5735469.1"/>
    </source>
</evidence>
<dbReference type="Proteomes" id="UP000607645">
    <property type="component" value="Unassembled WGS sequence"/>
</dbReference>
<organism evidence="1 2">
    <name type="scientific">Lawsonibacter faecis</name>
    <dbReference type="NCBI Taxonomy" id="2763052"/>
    <lineage>
        <taxon>Bacteria</taxon>
        <taxon>Bacillati</taxon>
        <taxon>Bacillota</taxon>
        <taxon>Clostridia</taxon>
        <taxon>Eubacteriales</taxon>
        <taxon>Oscillospiraceae</taxon>
        <taxon>Lawsonibacter</taxon>
    </lineage>
</organism>
<name>A0A8J6MBR3_9FIRM</name>
<comment type="caution">
    <text evidence="1">The sequence shown here is derived from an EMBL/GenBank/DDBJ whole genome shotgun (WGS) entry which is preliminary data.</text>
</comment>
<evidence type="ECO:0000313" key="2">
    <source>
        <dbReference type="Proteomes" id="UP000607645"/>
    </source>
</evidence>
<dbReference type="RefSeq" id="WP_186918143.1">
    <property type="nucleotide sequence ID" value="NZ_JACOPQ010000001.1"/>
</dbReference>
<reference evidence="1" key="1">
    <citation type="submission" date="2020-08" db="EMBL/GenBank/DDBJ databases">
        <title>Genome public.</title>
        <authorList>
            <person name="Liu C."/>
            <person name="Sun Q."/>
        </authorList>
    </citation>
    <scope>NUCLEOTIDE SEQUENCE</scope>
    <source>
        <strain evidence="1">NSJ-52</strain>
    </source>
</reference>
<sequence length="332" mass="38538">MELFSEVYGCYYEVVAEILRAAPLNRRQMEALVGARGYGESTLQLIPKLLDQNAWPLLEEREGLFYSRLEHPPVLPVTALECSWLKALLDDPRIRLFLTDEQLTHLAKALRDVEPLYRQEDVLYFDRYLDGDDYADPDYRRRFQAILTALREGAFLRLAYAPPKGRLRLGDHRPLRLEYSAKDDKFRVYTAKAWHRAFQGYHVLNLSRIREVGPSAERYCGRLDLDGWRRRHRCAEPLLLCVTGERNGIERFMVEFSSYEKQSEYDEKTKSCTVRLWYQRDDETEVLIRLLGFGPVIRVLGPARFVELMRERVLRQACLSAGGAGWAGAGPS</sequence>
<keyword evidence="2" id="KW-1185">Reference proteome</keyword>
<dbReference type="AlphaFoldDB" id="A0A8J6MBR3"/>
<gene>
    <name evidence="1" type="ORF">H8S62_00415</name>
</gene>
<protein>
    <submittedName>
        <fullName evidence="1">WYL domain-containing protein</fullName>
    </submittedName>
</protein>
<dbReference type="EMBL" id="JACOPQ010000001">
    <property type="protein sequence ID" value="MBC5735469.1"/>
    <property type="molecule type" value="Genomic_DNA"/>
</dbReference>
<accession>A0A8J6MBR3</accession>
<proteinExistence type="predicted"/>